<evidence type="ECO:0000256" key="8">
    <source>
        <dbReference type="ARBA" id="ARBA00022694"/>
    </source>
</evidence>
<name>A0A7W7D1L8_9ACTN</name>
<reference evidence="15 16" key="1">
    <citation type="submission" date="2020-08" db="EMBL/GenBank/DDBJ databases">
        <title>Sequencing the genomes of 1000 actinobacteria strains.</title>
        <authorList>
            <person name="Klenk H.-P."/>
        </authorList>
    </citation>
    <scope>NUCLEOTIDE SEQUENCE [LARGE SCALE GENOMIC DNA]</scope>
    <source>
        <strain evidence="15 16">DSM 45518</strain>
    </source>
</reference>
<evidence type="ECO:0000256" key="5">
    <source>
        <dbReference type="ARBA" id="ARBA00022603"/>
    </source>
</evidence>
<comment type="similarity">
    <text evidence="13">Belongs to the radical SAM superfamily. RlmN family.</text>
</comment>
<dbReference type="InterPro" id="IPR004383">
    <property type="entry name" value="rRNA_lsu_MTrfase_RlmN/Cfr"/>
</dbReference>
<dbReference type="PIRSF" id="PIRSF006004">
    <property type="entry name" value="CHP00048"/>
    <property type="match status" value="1"/>
</dbReference>
<dbReference type="GO" id="GO:0070475">
    <property type="term" value="P:rRNA base methylation"/>
    <property type="evidence" value="ECO:0007669"/>
    <property type="project" value="UniProtKB-UniRule"/>
</dbReference>
<dbReference type="Pfam" id="PF04055">
    <property type="entry name" value="Radical_SAM"/>
    <property type="match status" value="1"/>
</dbReference>
<evidence type="ECO:0000313" key="15">
    <source>
        <dbReference type="EMBL" id="MBB4697308.1"/>
    </source>
</evidence>
<dbReference type="SUPFAM" id="SSF102114">
    <property type="entry name" value="Radical SAM enzymes"/>
    <property type="match status" value="1"/>
</dbReference>
<dbReference type="Gene3D" id="1.10.150.530">
    <property type="match status" value="1"/>
</dbReference>
<dbReference type="Proteomes" id="UP000542742">
    <property type="component" value="Unassembled WGS sequence"/>
</dbReference>
<keyword evidence="7 13" id="KW-0949">S-adenosyl-L-methionine</keyword>
<keyword evidence="6 13" id="KW-0808">Transferase</keyword>
<evidence type="ECO:0000313" key="16">
    <source>
        <dbReference type="Proteomes" id="UP000542742"/>
    </source>
</evidence>
<evidence type="ECO:0000256" key="4">
    <source>
        <dbReference type="ARBA" id="ARBA00022552"/>
    </source>
</evidence>
<evidence type="ECO:0000259" key="14">
    <source>
        <dbReference type="PROSITE" id="PS51918"/>
    </source>
</evidence>
<evidence type="ECO:0000256" key="13">
    <source>
        <dbReference type="HAMAP-Rule" id="MF_01849"/>
    </source>
</evidence>
<feature type="binding site" evidence="13">
    <location>
        <begin position="249"/>
        <end position="251"/>
    </location>
    <ligand>
        <name>S-adenosyl-L-methionine</name>
        <dbReference type="ChEBI" id="CHEBI:59789"/>
    </ligand>
</feature>
<comment type="caution">
    <text evidence="15">The sequence shown here is derived from an EMBL/GenBank/DDBJ whole genome shotgun (WGS) entry which is preliminary data.</text>
</comment>
<dbReference type="HAMAP" id="MF_01849">
    <property type="entry name" value="RNA_methyltr_RlmN"/>
    <property type="match status" value="1"/>
</dbReference>
<dbReference type="SFLD" id="SFLDG01062">
    <property type="entry name" value="methyltransferase_(Class_A)"/>
    <property type="match status" value="1"/>
</dbReference>
<comment type="miscellaneous">
    <text evidence="13">Reaction proceeds by a ping-pong mechanism involving intermediate methylation of a conserved cysteine residue.</text>
</comment>
<feature type="active site" description="Proton acceptor" evidence="13">
    <location>
        <position position="117"/>
    </location>
</feature>
<comment type="cofactor">
    <cofactor evidence="13">
        <name>[4Fe-4S] cluster</name>
        <dbReference type="ChEBI" id="CHEBI:49883"/>
    </cofactor>
    <text evidence="13">Binds 1 [4Fe-4S] cluster. The cluster is coordinated with 3 cysteines and an exchangeable S-adenosyl-L-methionine.</text>
</comment>
<dbReference type="GO" id="GO:0030488">
    <property type="term" value="P:tRNA methylation"/>
    <property type="evidence" value="ECO:0007669"/>
    <property type="project" value="UniProtKB-UniRule"/>
</dbReference>
<dbReference type="EC" id="2.1.1.192" evidence="13"/>
<feature type="binding site" evidence="13">
    <location>
        <position position="144"/>
    </location>
    <ligand>
        <name>[4Fe-4S] cluster</name>
        <dbReference type="ChEBI" id="CHEBI:49883"/>
        <note>4Fe-4S-S-AdoMet</note>
    </ligand>
</feature>
<keyword evidence="16" id="KW-1185">Reference proteome</keyword>
<keyword evidence="3 13" id="KW-0963">Cytoplasm</keyword>
<dbReference type="GO" id="GO:0046872">
    <property type="term" value="F:metal ion binding"/>
    <property type="evidence" value="ECO:0007669"/>
    <property type="project" value="UniProtKB-KW"/>
</dbReference>
<dbReference type="GO" id="GO:0019843">
    <property type="term" value="F:rRNA binding"/>
    <property type="evidence" value="ECO:0007669"/>
    <property type="project" value="UniProtKB-UniRule"/>
</dbReference>
<dbReference type="InterPro" id="IPR013785">
    <property type="entry name" value="Aldolase_TIM"/>
</dbReference>
<comment type="caution">
    <text evidence="13">Lacks conserved residue(s) required for the propagation of feature annotation.</text>
</comment>
<evidence type="ECO:0000256" key="12">
    <source>
        <dbReference type="ARBA" id="ARBA00023157"/>
    </source>
</evidence>
<feature type="binding site" evidence="13">
    <location>
        <position position="137"/>
    </location>
    <ligand>
        <name>[4Fe-4S] cluster</name>
        <dbReference type="ChEBI" id="CHEBI:49883"/>
        <note>4Fe-4S-S-AdoMet</note>
    </ligand>
</feature>
<dbReference type="GO" id="GO:0051539">
    <property type="term" value="F:4 iron, 4 sulfur cluster binding"/>
    <property type="evidence" value="ECO:0007669"/>
    <property type="project" value="UniProtKB-UniRule"/>
</dbReference>
<comment type="subcellular location">
    <subcellularLocation>
        <location evidence="1 13">Cytoplasm</location>
    </subcellularLocation>
</comment>
<keyword evidence="11 13" id="KW-0411">Iron-sulfur</keyword>
<dbReference type="AlphaFoldDB" id="A0A7W7D1L8"/>
<dbReference type="InterPro" id="IPR006638">
    <property type="entry name" value="Elp3/MiaA/NifB-like_rSAM"/>
</dbReference>
<gene>
    <name evidence="13" type="primary">rlmN</name>
    <name evidence="15" type="ORF">BKA14_007456</name>
</gene>
<evidence type="ECO:0000256" key="11">
    <source>
        <dbReference type="ARBA" id="ARBA00023014"/>
    </source>
</evidence>
<dbReference type="Gene3D" id="3.20.20.70">
    <property type="entry name" value="Aldolase class I"/>
    <property type="match status" value="1"/>
</dbReference>
<proteinExistence type="inferred from homology"/>
<evidence type="ECO:0000256" key="3">
    <source>
        <dbReference type="ARBA" id="ARBA00022490"/>
    </source>
</evidence>
<comment type="function">
    <text evidence="13">Specifically methylates position 2 of adenine 2503 in 23S rRNA and position 2 of adenine 37 in tRNAs.</text>
</comment>
<dbReference type="PROSITE" id="PS51918">
    <property type="entry name" value="RADICAL_SAM"/>
    <property type="match status" value="1"/>
</dbReference>
<dbReference type="InterPro" id="IPR040072">
    <property type="entry name" value="Methyltransferase_A"/>
</dbReference>
<feature type="binding site" evidence="13">
    <location>
        <position position="226"/>
    </location>
    <ligand>
        <name>S-adenosyl-L-methionine</name>
        <dbReference type="ChEBI" id="CHEBI:59789"/>
    </ligand>
</feature>
<dbReference type="CDD" id="cd01335">
    <property type="entry name" value="Radical_SAM"/>
    <property type="match status" value="1"/>
</dbReference>
<dbReference type="Pfam" id="PF21016">
    <property type="entry name" value="RlmN_N"/>
    <property type="match status" value="1"/>
</dbReference>
<evidence type="ECO:0000256" key="2">
    <source>
        <dbReference type="ARBA" id="ARBA00022485"/>
    </source>
</evidence>
<keyword evidence="10 13" id="KW-0408">Iron</keyword>
<dbReference type="SFLD" id="SFLDS00029">
    <property type="entry name" value="Radical_SAM"/>
    <property type="match status" value="1"/>
</dbReference>
<keyword evidence="9 13" id="KW-0479">Metal-binding</keyword>
<evidence type="ECO:0000256" key="9">
    <source>
        <dbReference type="ARBA" id="ARBA00022723"/>
    </source>
</evidence>
<dbReference type="SMART" id="SM00729">
    <property type="entry name" value="Elp3"/>
    <property type="match status" value="1"/>
</dbReference>
<dbReference type="GO" id="GO:0002935">
    <property type="term" value="F:tRNA (adenine(37)-C2)-methyltransferase activity"/>
    <property type="evidence" value="ECO:0007669"/>
    <property type="project" value="UniProtKB-UniRule"/>
</dbReference>
<dbReference type="InterPro" id="IPR007197">
    <property type="entry name" value="rSAM"/>
</dbReference>
<dbReference type="InterPro" id="IPR058240">
    <property type="entry name" value="rSAM_sf"/>
</dbReference>
<feature type="active site" description="S-methylcysteine intermediate" evidence="13">
    <location>
        <position position="368"/>
    </location>
</feature>
<keyword evidence="2 13" id="KW-0004">4Fe-4S</keyword>
<feature type="binding site" evidence="13">
    <location>
        <position position="141"/>
    </location>
    <ligand>
        <name>[4Fe-4S] cluster</name>
        <dbReference type="ChEBI" id="CHEBI:49883"/>
        <note>4Fe-4S-S-AdoMet</note>
    </ligand>
</feature>
<feature type="domain" description="Radical SAM core" evidence="14">
    <location>
        <begin position="123"/>
        <end position="363"/>
    </location>
</feature>
<evidence type="ECO:0000256" key="7">
    <source>
        <dbReference type="ARBA" id="ARBA00022691"/>
    </source>
</evidence>
<feature type="binding site" evidence="13">
    <location>
        <begin position="192"/>
        <end position="193"/>
    </location>
    <ligand>
        <name>S-adenosyl-L-methionine</name>
        <dbReference type="ChEBI" id="CHEBI:59789"/>
    </ligand>
</feature>
<comment type="catalytic activity">
    <reaction evidence="13">
        <text>adenosine(37) in tRNA + 2 reduced [2Fe-2S]-[ferredoxin] + 2 S-adenosyl-L-methionine = 2-methyladenosine(37) in tRNA + 5'-deoxyadenosine + L-methionine + 2 oxidized [2Fe-2S]-[ferredoxin] + S-adenosyl-L-homocysteine</text>
        <dbReference type="Rhea" id="RHEA:43332"/>
        <dbReference type="Rhea" id="RHEA-COMP:10000"/>
        <dbReference type="Rhea" id="RHEA-COMP:10001"/>
        <dbReference type="Rhea" id="RHEA-COMP:10162"/>
        <dbReference type="Rhea" id="RHEA-COMP:10485"/>
        <dbReference type="ChEBI" id="CHEBI:17319"/>
        <dbReference type="ChEBI" id="CHEBI:33737"/>
        <dbReference type="ChEBI" id="CHEBI:33738"/>
        <dbReference type="ChEBI" id="CHEBI:57844"/>
        <dbReference type="ChEBI" id="CHEBI:57856"/>
        <dbReference type="ChEBI" id="CHEBI:59789"/>
        <dbReference type="ChEBI" id="CHEBI:74411"/>
        <dbReference type="ChEBI" id="CHEBI:74497"/>
        <dbReference type="EC" id="2.1.1.192"/>
    </reaction>
</comment>
<evidence type="ECO:0000256" key="10">
    <source>
        <dbReference type="ARBA" id="ARBA00023004"/>
    </source>
</evidence>
<comment type="catalytic activity">
    <reaction evidence="13">
        <text>adenosine(2503) in 23S rRNA + 2 reduced [2Fe-2S]-[ferredoxin] + 2 S-adenosyl-L-methionine = 2-methyladenosine(2503) in 23S rRNA + 5'-deoxyadenosine + L-methionine + 2 oxidized [2Fe-2S]-[ferredoxin] + S-adenosyl-L-homocysteine</text>
        <dbReference type="Rhea" id="RHEA:42916"/>
        <dbReference type="Rhea" id="RHEA-COMP:10000"/>
        <dbReference type="Rhea" id="RHEA-COMP:10001"/>
        <dbReference type="Rhea" id="RHEA-COMP:10152"/>
        <dbReference type="Rhea" id="RHEA-COMP:10282"/>
        <dbReference type="ChEBI" id="CHEBI:17319"/>
        <dbReference type="ChEBI" id="CHEBI:33737"/>
        <dbReference type="ChEBI" id="CHEBI:33738"/>
        <dbReference type="ChEBI" id="CHEBI:57844"/>
        <dbReference type="ChEBI" id="CHEBI:57856"/>
        <dbReference type="ChEBI" id="CHEBI:59789"/>
        <dbReference type="ChEBI" id="CHEBI:74411"/>
        <dbReference type="ChEBI" id="CHEBI:74497"/>
        <dbReference type="EC" id="2.1.1.192"/>
    </reaction>
</comment>
<dbReference type="GO" id="GO:0005737">
    <property type="term" value="C:cytoplasm"/>
    <property type="evidence" value="ECO:0007669"/>
    <property type="project" value="UniProtKB-SubCell"/>
</dbReference>
<keyword evidence="4 13" id="KW-0698">rRNA processing</keyword>
<dbReference type="InterPro" id="IPR048641">
    <property type="entry name" value="RlmN_N"/>
</dbReference>
<keyword evidence="12 13" id="KW-1015">Disulfide bond</keyword>
<organism evidence="15 16">
    <name type="scientific">Paractinoplanes abujensis</name>
    <dbReference type="NCBI Taxonomy" id="882441"/>
    <lineage>
        <taxon>Bacteria</taxon>
        <taxon>Bacillati</taxon>
        <taxon>Actinomycetota</taxon>
        <taxon>Actinomycetes</taxon>
        <taxon>Micromonosporales</taxon>
        <taxon>Micromonosporaceae</taxon>
        <taxon>Paractinoplanes</taxon>
    </lineage>
</organism>
<evidence type="ECO:0000256" key="1">
    <source>
        <dbReference type="ARBA" id="ARBA00004496"/>
    </source>
</evidence>
<dbReference type="RefSeq" id="WP_184955440.1">
    <property type="nucleotide sequence ID" value="NZ_BOMC01000016.1"/>
</dbReference>
<dbReference type="GO" id="GO:0070040">
    <property type="term" value="F:rRNA (adenine(2503)-C2-)-methyltransferase activity"/>
    <property type="evidence" value="ECO:0007669"/>
    <property type="project" value="UniProtKB-UniRule"/>
</dbReference>
<dbReference type="NCBIfam" id="TIGR00048">
    <property type="entry name" value="rRNA_mod_RlmN"/>
    <property type="match status" value="1"/>
</dbReference>
<dbReference type="PANTHER" id="PTHR30544">
    <property type="entry name" value="23S RRNA METHYLTRANSFERASE"/>
    <property type="match status" value="1"/>
</dbReference>
<evidence type="ECO:0000256" key="6">
    <source>
        <dbReference type="ARBA" id="ARBA00022679"/>
    </source>
</evidence>
<keyword evidence="5 13" id="KW-0489">Methyltransferase</keyword>
<keyword evidence="8 13" id="KW-0819">tRNA processing</keyword>
<dbReference type="SFLD" id="SFLDF00275">
    <property type="entry name" value="adenosine_C2_methyltransferase"/>
    <property type="match status" value="1"/>
</dbReference>
<protein>
    <recommendedName>
        <fullName evidence="13">Probable dual-specificity RNA methyltransferase RlmN</fullName>
        <ecNumber evidence="13">2.1.1.192</ecNumber>
    </recommendedName>
    <alternativeName>
        <fullName evidence="13">23S rRNA (adenine(2503)-C(2))-methyltransferase</fullName>
    </alternativeName>
    <alternativeName>
        <fullName evidence="13">23S rRNA m2A2503 methyltransferase</fullName>
    </alternativeName>
    <alternativeName>
        <fullName evidence="13">Ribosomal RNA large subunit methyltransferase N</fullName>
    </alternativeName>
    <alternativeName>
        <fullName evidence="13">tRNA (adenine(37)-C(2))-methyltransferase</fullName>
    </alternativeName>
    <alternativeName>
        <fullName evidence="13">tRNA m2A37 methyltransferase</fullName>
    </alternativeName>
</protein>
<accession>A0A7W7D1L8</accession>
<dbReference type="PANTHER" id="PTHR30544:SF5">
    <property type="entry name" value="RADICAL SAM CORE DOMAIN-CONTAINING PROTEIN"/>
    <property type="match status" value="1"/>
</dbReference>
<dbReference type="FunFam" id="3.20.20.70:FF:000014">
    <property type="entry name" value="Probable dual-specificity RNA methyltransferase RlmN"/>
    <property type="match status" value="1"/>
</dbReference>
<dbReference type="EMBL" id="JACHMF010000001">
    <property type="protein sequence ID" value="MBB4697308.1"/>
    <property type="molecule type" value="Genomic_DNA"/>
</dbReference>
<dbReference type="GO" id="GO:0000049">
    <property type="term" value="F:tRNA binding"/>
    <property type="evidence" value="ECO:0007669"/>
    <property type="project" value="UniProtKB-UniRule"/>
</dbReference>
<feature type="binding site" evidence="13">
    <location>
        <position position="325"/>
    </location>
    <ligand>
        <name>S-adenosyl-L-methionine</name>
        <dbReference type="ChEBI" id="CHEBI:59789"/>
    </ligand>
</feature>
<dbReference type="InterPro" id="IPR027492">
    <property type="entry name" value="RNA_MTrfase_RlmN"/>
</dbReference>
<sequence length="392" mass="42062">MTILPVIPTSLDQPDAVATKRRPSMPPRHLADLDLAARQAAVTSLGEPAFRAKQISTHYFGRLVRDVDAMTDLPAASRARLTGDLLPTLLTPVRELACDDGATRKTLWRLHDGSLVESVLMGYPDRVTACVSSQAGCGMACPFCATGQQGLTRNLSIAEIVDQVVYLAGVAASGAVTGAPPRLSRVVFMGMGEPLANYPRVIEAVRRLTTPAPEGLGLSQRHITVSTVGLVPAIRRLTAEDLNVTLALSLHAPDDDLRDELVPVNQRWKVAEVLDAAFDYAARTGRRISIEYALIRDVNDQPWRADLLGKLLRGKLAHVNLIPLNPTPGSKWDASPKPVEREFVRRLREAGISTTVRDTRGREIDGACGQLAAGELTEASAGGAAADAEVAQ</sequence>